<sequence>MPDGIVDFLLQTGKEAK</sequence>
<organism evidence="1 2">
    <name type="scientific">Trifolium pratense</name>
    <name type="common">Red clover</name>
    <dbReference type="NCBI Taxonomy" id="57577"/>
    <lineage>
        <taxon>Eukaryota</taxon>
        <taxon>Viridiplantae</taxon>
        <taxon>Streptophyta</taxon>
        <taxon>Embryophyta</taxon>
        <taxon>Tracheophyta</taxon>
        <taxon>Spermatophyta</taxon>
        <taxon>Magnoliopsida</taxon>
        <taxon>eudicotyledons</taxon>
        <taxon>Gunneridae</taxon>
        <taxon>Pentapetalae</taxon>
        <taxon>rosids</taxon>
        <taxon>fabids</taxon>
        <taxon>Fabales</taxon>
        <taxon>Fabaceae</taxon>
        <taxon>Papilionoideae</taxon>
        <taxon>50 kb inversion clade</taxon>
        <taxon>NPAAA clade</taxon>
        <taxon>Hologalegina</taxon>
        <taxon>IRL clade</taxon>
        <taxon>Trifolieae</taxon>
        <taxon>Trifolium</taxon>
    </lineage>
</organism>
<evidence type="ECO:0000313" key="2">
    <source>
        <dbReference type="Proteomes" id="UP000236291"/>
    </source>
</evidence>
<evidence type="ECO:0000313" key="1">
    <source>
        <dbReference type="EMBL" id="PNX63976.1"/>
    </source>
</evidence>
<comment type="caution">
    <text evidence="1">The sequence shown here is derived from an EMBL/GenBank/DDBJ whole genome shotgun (WGS) entry which is preliminary data.</text>
</comment>
<feature type="non-terminal residue" evidence="1">
    <location>
        <position position="17"/>
    </location>
</feature>
<dbReference type="EMBL" id="ASHM01160468">
    <property type="protein sequence ID" value="PNX63976.1"/>
    <property type="molecule type" value="Genomic_DNA"/>
</dbReference>
<reference evidence="1 2" key="1">
    <citation type="journal article" date="2014" name="Am. J. Bot.">
        <title>Genome assembly and annotation for red clover (Trifolium pratense; Fabaceae).</title>
        <authorList>
            <person name="Istvanek J."/>
            <person name="Jaros M."/>
            <person name="Krenek A."/>
            <person name="Repkova J."/>
        </authorList>
    </citation>
    <scope>NUCLEOTIDE SEQUENCE [LARGE SCALE GENOMIC DNA]</scope>
    <source>
        <strain evidence="2">cv. Tatra</strain>
        <tissue evidence="1">Young leaves</tissue>
    </source>
</reference>
<name>A0A2K3KCF7_TRIPR</name>
<gene>
    <name evidence="1" type="ORF">L195_g061890</name>
</gene>
<proteinExistence type="predicted"/>
<dbReference type="Proteomes" id="UP000236291">
    <property type="component" value="Unassembled WGS sequence"/>
</dbReference>
<reference evidence="1 2" key="2">
    <citation type="journal article" date="2017" name="Front. Plant Sci.">
        <title>Gene Classification and Mining of Molecular Markers Useful in Red Clover (Trifolium pratense) Breeding.</title>
        <authorList>
            <person name="Istvanek J."/>
            <person name="Dluhosova J."/>
            <person name="Dluhos P."/>
            <person name="Patkova L."/>
            <person name="Nedelnik J."/>
            <person name="Repkova J."/>
        </authorList>
    </citation>
    <scope>NUCLEOTIDE SEQUENCE [LARGE SCALE GENOMIC DNA]</scope>
    <source>
        <strain evidence="2">cv. Tatra</strain>
        <tissue evidence="1">Young leaves</tissue>
    </source>
</reference>
<dbReference type="AlphaFoldDB" id="A0A2K3KCF7"/>
<protein>
    <submittedName>
        <fullName evidence="1">Uncharacterized protein</fullName>
    </submittedName>
</protein>
<accession>A0A2K3KCF7</accession>